<dbReference type="PANTHER" id="PTHR47893">
    <property type="entry name" value="REGULATORY PROTEIN PCHR"/>
    <property type="match status" value="1"/>
</dbReference>
<comment type="caution">
    <text evidence="4">The sequence shown here is derived from an EMBL/GenBank/DDBJ whole genome shotgun (WGS) entry which is preliminary data.</text>
</comment>
<dbReference type="InterPro" id="IPR009057">
    <property type="entry name" value="Homeodomain-like_sf"/>
</dbReference>
<dbReference type="InterPro" id="IPR018060">
    <property type="entry name" value="HTH_AraC"/>
</dbReference>
<reference evidence="4 5" key="1">
    <citation type="submission" date="2018-10" db="EMBL/GenBank/DDBJ databases">
        <title>Ulvibacterium marinum gen. nov., sp. nov., a novel marine bacterium of the family Flavobacteriaceae, isolated from a culture of the green alga Ulva prolifera.</title>
        <authorList>
            <person name="Zhang Z."/>
        </authorList>
    </citation>
    <scope>NUCLEOTIDE SEQUENCE [LARGE SCALE GENOMIC DNA]</scope>
    <source>
        <strain evidence="4 5">CCMM003</strain>
    </source>
</reference>
<dbReference type="SMART" id="SM00342">
    <property type="entry name" value="HTH_ARAC"/>
    <property type="match status" value="1"/>
</dbReference>
<accession>A0A3B0C453</accession>
<gene>
    <name evidence="4" type="ORF">D7Z94_21110</name>
</gene>
<evidence type="ECO:0000259" key="3">
    <source>
        <dbReference type="PROSITE" id="PS01124"/>
    </source>
</evidence>
<keyword evidence="1" id="KW-0805">Transcription regulation</keyword>
<dbReference type="SUPFAM" id="SSF46689">
    <property type="entry name" value="Homeodomain-like"/>
    <property type="match status" value="1"/>
</dbReference>
<dbReference type="RefSeq" id="WP_120713605.1">
    <property type="nucleotide sequence ID" value="NZ_RBCJ01000004.1"/>
</dbReference>
<dbReference type="Gene3D" id="1.10.10.60">
    <property type="entry name" value="Homeodomain-like"/>
    <property type="match status" value="1"/>
</dbReference>
<evidence type="ECO:0000313" key="4">
    <source>
        <dbReference type="EMBL" id="RKN78697.1"/>
    </source>
</evidence>
<dbReference type="Pfam" id="PF12833">
    <property type="entry name" value="HTH_18"/>
    <property type="match status" value="1"/>
</dbReference>
<dbReference type="AlphaFoldDB" id="A0A3B0C453"/>
<protein>
    <submittedName>
        <fullName evidence="4">AraC family transcriptional regulator</fullName>
    </submittedName>
</protein>
<keyword evidence="2" id="KW-0804">Transcription</keyword>
<dbReference type="GO" id="GO:0043565">
    <property type="term" value="F:sequence-specific DNA binding"/>
    <property type="evidence" value="ECO:0007669"/>
    <property type="project" value="InterPro"/>
</dbReference>
<proteinExistence type="predicted"/>
<name>A0A3B0C453_9FLAO</name>
<evidence type="ECO:0000256" key="1">
    <source>
        <dbReference type="ARBA" id="ARBA00023015"/>
    </source>
</evidence>
<dbReference type="PANTHER" id="PTHR47893:SF1">
    <property type="entry name" value="REGULATORY PROTEIN PCHR"/>
    <property type="match status" value="1"/>
</dbReference>
<dbReference type="OrthoDB" id="2666928at2"/>
<dbReference type="Proteomes" id="UP000276603">
    <property type="component" value="Unassembled WGS sequence"/>
</dbReference>
<organism evidence="4 5">
    <name type="scientific">Ulvibacterium marinum</name>
    <dbReference type="NCBI Taxonomy" id="2419782"/>
    <lineage>
        <taxon>Bacteria</taxon>
        <taxon>Pseudomonadati</taxon>
        <taxon>Bacteroidota</taxon>
        <taxon>Flavobacteriia</taxon>
        <taxon>Flavobacteriales</taxon>
        <taxon>Flavobacteriaceae</taxon>
        <taxon>Ulvibacterium</taxon>
    </lineage>
</organism>
<evidence type="ECO:0000313" key="5">
    <source>
        <dbReference type="Proteomes" id="UP000276603"/>
    </source>
</evidence>
<dbReference type="PROSITE" id="PS01124">
    <property type="entry name" value="HTH_ARAC_FAMILY_2"/>
    <property type="match status" value="1"/>
</dbReference>
<evidence type="ECO:0000256" key="2">
    <source>
        <dbReference type="ARBA" id="ARBA00023163"/>
    </source>
</evidence>
<dbReference type="GO" id="GO:0003700">
    <property type="term" value="F:DNA-binding transcription factor activity"/>
    <property type="evidence" value="ECO:0007669"/>
    <property type="project" value="InterPro"/>
</dbReference>
<dbReference type="EMBL" id="RBCJ01000004">
    <property type="protein sequence ID" value="RKN78697.1"/>
    <property type="molecule type" value="Genomic_DNA"/>
</dbReference>
<sequence>MKNIRITSTLLESLFKQLQLQLGGQVQTLAKEYTLEINNDVAKGFISGIVSEEAKSYIEYDITFKEDVALAHISTEENPIFFSYCSKGRLMQNFGEYGKKNRLGQFQTGIFSSTYDQSIYLNFRKDEAVKISMILVNQDAVKEEELKFQLRNAFAPNTDTDTYAYIGSFNLKIAERIQQLAAISQKGLVRNLLINGMVQMILALEIQQHSEDMISVVRNMGSLTRSEMEDIKEISEFIRNYPEIQYSLKYLSRKSGLSPFKLQEGFKVLYDRTVTDFIRNERVEAAEKLIRTSELNISEIVYTVGLTSRSYFSKIFKEKYNCSPKHYQNHQNTIAVTA</sequence>
<dbReference type="InterPro" id="IPR053142">
    <property type="entry name" value="PchR_regulatory_protein"/>
</dbReference>
<feature type="domain" description="HTH araC/xylS-type" evidence="3">
    <location>
        <begin position="232"/>
        <end position="330"/>
    </location>
</feature>
<keyword evidence="5" id="KW-1185">Reference proteome</keyword>